<dbReference type="GeneTree" id="ENSGT00390000002028"/>
<keyword evidence="3" id="KW-1185">Reference proteome</keyword>
<dbReference type="OrthoDB" id="10542406at2759"/>
<dbReference type="SUPFAM" id="SSF56436">
    <property type="entry name" value="C-type lectin-like"/>
    <property type="match status" value="1"/>
</dbReference>
<dbReference type="GeneID" id="100177527"/>
<dbReference type="OMA" id="WTHPLCE"/>
<reference evidence="3" key="1">
    <citation type="journal article" date="2002" name="Science">
        <title>The draft genome of Ciona intestinalis: insights into chordate and vertebrate origins.</title>
        <authorList>
            <person name="Dehal P."/>
            <person name="Satou Y."/>
            <person name="Campbell R.K."/>
            <person name="Chapman J."/>
            <person name="Degnan B."/>
            <person name="De Tomaso A."/>
            <person name="Davidson B."/>
            <person name="Di Gregorio A."/>
            <person name="Gelpke M."/>
            <person name="Goodstein D.M."/>
            <person name="Harafuji N."/>
            <person name="Hastings K.E."/>
            <person name="Ho I."/>
            <person name="Hotta K."/>
            <person name="Huang W."/>
            <person name="Kawashima T."/>
            <person name="Lemaire P."/>
            <person name="Martinez D."/>
            <person name="Meinertzhagen I.A."/>
            <person name="Necula S."/>
            <person name="Nonaka M."/>
            <person name="Putnam N."/>
            <person name="Rash S."/>
            <person name="Saiga H."/>
            <person name="Satake M."/>
            <person name="Terry A."/>
            <person name="Yamada L."/>
            <person name="Wang H.G."/>
            <person name="Awazu S."/>
            <person name="Azumi K."/>
            <person name="Boore J."/>
            <person name="Branno M."/>
            <person name="Chin-Bow S."/>
            <person name="DeSantis R."/>
            <person name="Doyle S."/>
            <person name="Francino P."/>
            <person name="Keys D.N."/>
            <person name="Haga S."/>
            <person name="Hayashi H."/>
            <person name="Hino K."/>
            <person name="Imai K.S."/>
            <person name="Inaba K."/>
            <person name="Kano S."/>
            <person name="Kobayashi K."/>
            <person name="Kobayashi M."/>
            <person name="Lee B.I."/>
            <person name="Makabe K.W."/>
            <person name="Manohar C."/>
            <person name="Matassi G."/>
            <person name="Medina M."/>
            <person name="Mochizuki Y."/>
            <person name="Mount S."/>
            <person name="Morishita T."/>
            <person name="Miura S."/>
            <person name="Nakayama A."/>
            <person name="Nishizaka S."/>
            <person name="Nomoto H."/>
            <person name="Ohta F."/>
            <person name="Oishi K."/>
            <person name="Rigoutsos I."/>
            <person name="Sano M."/>
            <person name="Sasaki A."/>
            <person name="Sasakura Y."/>
            <person name="Shoguchi E."/>
            <person name="Shin-i T."/>
            <person name="Spagnuolo A."/>
            <person name="Stainier D."/>
            <person name="Suzuki M.M."/>
            <person name="Tassy O."/>
            <person name="Takatori N."/>
            <person name="Tokuoka M."/>
            <person name="Yagi K."/>
            <person name="Yoshizaki F."/>
            <person name="Wada S."/>
            <person name="Zhang C."/>
            <person name="Hyatt P.D."/>
            <person name="Larimer F."/>
            <person name="Detter C."/>
            <person name="Doggett N."/>
            <person name="Glavina T."/>
            <person name="Hawkins T."/>
            <person name="Richardson P."/>
            <person name="Lucas S."/>
            <person name="Kohara Y."/>
            <person name="Levine M."/>
            <person name="Satoh N."/>
            <person name="Rokhsar D.S."/>
        </authorList>
    </citation>
    <scope>NUCLEOTIDE SEQUENCE [LARGE SCALE GENOMIC DNA]</scope>
</reference>
<dbReference type="InterPro" id="IPR016187">
    <property type="entry name" value="CTDL_fold"/>
</dbReference>
<accession>A0A1W2WC76</accession>
<accession>H2XL16</accession>
<evidence type="ECO:0000313" key="2">
    <source>
        <dbReference type="Ensembl" id="ENSCINP00000030348.1"/>
    </source>
</evidence>
<protein>
    <submittedName>
        <fullName evidence="2">Uncharacterized LOC100177527</fullName>
    </submittedName>
</protein>
<evidence type="ECO:0000313" key="3">
    <source>
        <dbReference type="Proteomes" id="UP000008144"/>
    </source>
</evidence>
<reference evidence="2" key="2">
    <citation type="submission" date="2025-08" db="UniProtKB">
        <authorList>
            <consortium name="Ensembl"/>
        </authorList>
    </citation>
    <scope>IDENTIFICATION</scope>
</reference>
<gene>
    <name evidence="2" type="primary">LOC100177527</name>
</gene>
<feature type="chain" id="PRO_5014093482" evidence="1">
    <location>
        <begin position="16"/>
        <end position="180"/>
    </location>
</feature>
<reference evidence="2" key="3">
    <citation type="submission" date="2025-09" db="UniProtKB">
        <authorList>
            <consortium name="Ensembl"/>
        </authorList>
    </citation>
    <scope>IDENTIFICATION</scope>
</reference>
<organism evidence="2 3">
    <name type="scientific">Ciona intestinalis</name>
    <name type="common">Transparent sea squirt</name>
    <name type="synonym">Ascidia intestinalis</name>
    <dbReference type="NCBI Taxonomy" id="7719"/>
    <lineage>
        <taxon>Eukaryota</taxon>
        <taxon>Metazoa</taxon>
        <taxon>Chordata</taxon>
        <taxon>Tunicata</taxon>
        <taxon>Ascidiacea</taxon>
        <taxon>Phlebobranchia</taxon>
        <taxon>Cionidae</taxon>
        <taxon>Ciona</taxon>
    </lineage>
</organism>
<dbReference type="AlphaFoldDB" id="H2XL16"/>
<dbReference type="Ensembl" id="ENSCINT00000030882.1">
    <property type="protein sequence ID" value="ENSCINP00000030348.1"/>
    <property type="gene ID" value="ENSCING00000020750.1"/>
</dbReference>
<keyword evidence="1" id="KW-0732">Signal</keyword>
<dbReference type="HOGENOM" id="CLU_1495686_0_0_1"/>
<name>H2XL16_CIOIN</name>
<dbReference type="Gene3D" id="3.10.100.10">
    <property type="entry name" value="Mannose-Binding Protein A, subunit A"/>
    <property type="match status" value="1"/>
</dbReference>
<dbReference type="KEGG" id="cin:100177527"/>
<dbReference type="CDD" id="cd00037">
    <property type="entry name" value="CLECT"/>
    <property type="match status" value="1"/>
</dbReference>
<proteinExistence type="predicted"/>
<dbReference type="Proteomes" id="UP000008144">
    <property type="component" value="Unassembled WGS sequence"/>
</dbReference>
<dbReference type="InParanoid" id="H2XL16"/>
<feature type="signal peptide" evidence="1">
    <location>
        <begin position="1"/>
        <end position="15"/>
    </location>
</feature>
<dbReference type="InterPro" id="IPR016186">
    <property type="entry name" value="C-type_lectin-like/link_sf"/>
</dbReference>
<sequence length="180" mass="20843">MKFVLILLFGHFAVGVDRCPRDSHFRSGKSCYYYVSDRMLRHNEARNHCSRKLGGRLAILDTRTKMNDAIRFFYRVFEAEDAEGGVPTAWVDGYVIKGTRDVIHTNGVTQRNARWIPASRDSKTGAHFRWPNYDLFGWEAKCIVTSLWERRSHEHGESAGLYNVPCDSIYWTHPLCEVLL</sequence>
<evidence type="ECO:0000256" key="1">
    <source>
        <dbReference type="SAM" id="SignalP"/>
    </source>
</evidence>
<dbReference type="RefSeq" id="XP_002128441.1">
    <property type="nucleotide sequence ID" value="XM_002128405.5"/>
</dbReference>